<name>A0A557ZY10_9PSEU</name>
<keyword evidence="4" id="KW-1185">Reference proteome</keyword>
<dbReference type="PANTHER" id="PTHR43459">
    <property type="entry name" value="ENOYL-COA HYDRATASE"/>
    <property type="match status" value="1"/>
</dbReference>
<dbReference type="SUPFAM" id="SSF52096">
    <property type="entry name" value="ClpP/crotonase"/>
    <property type="match status" value="1"/>
</dbReference>
<dbReference type="InterPro" id="IPR014748">
    <property type="entry name" value="Enoyl-CoA_hydra_C"/>
</dbReference>
<reference evidence="3 4" key="2">
    <citation type="submission" date="2019-08" db="EMBL/GenBank/DDBJ databases">
        <title>Amycolatopsis acidicola sp. nov., isolated from peat swamp forest soil.</title>
        <authorList>
            <person name="Srisuk N."/>
        </authorList>
    </citation>
    <scope>NUCLEOTIDE SEQUENCE [LARGE SCALE GENOMIC DNA]</scope>
    <source>
        <strain evidence="3 4">TBRC 6029</strain>
    </source>
</reference>
<evidence type="ECO:0000313" key="3">
    <source>
        <dbReference type="EMBL" id="TVT16884.1"/>
    </source>
</evidence>
<sequence length="261" mass="26588">MADESRNDEVLLARQDAVATVTLPRPALTTAVKVALREALSEVARDEGVRAVVLTGTGKAFCVGQDLAEHVEALRAGPAAAFATIDEHYNPIVTTLATMPKPVIAAINGTCVGAGLGFALACDVRVTAETARFGTAFTGIGLTCDSGLSATLARAVGTARAAELILLGSPFTAAQAAEWGIAGRVVPAAEVAATAAGLAAALAAGPTLAYAEAKRALAAAFPLEDVLRREGEAQTRLGGSEDHRNAVDAFLAKEKPVFTGR</sequence>
<organism evidence="3 4">
    <name type="scientific">Amycolatopsis rhizosphaerae</name>
    <dbReference type="NCBI Taxonomy" id="2053003"/>
    <lineage>
        <taxon>Bacteria</taxon>
        <taxon>Bacillati</taxon>
        <taxon>Actinomycetota</taxon>
        <taxon>Actinomycetes</taxon>
        <taxon>Pseudonocardiales</taxon>
        <taxon>Pseudonocardiaceae</taxon>
        <taxon>Amycolatopsis</taxon>
    </lineage>
</organism>
<dbReference type="PROSITE" id="PS00166">
    <property type="entry name" value="ENOYL_COA_HYDRATASE"/>
    <property type="match status" value="1"/>
</dbReference>
<protein>
    <submittedName>
        <fullName evidence="3">Enoyl-CoA hydratase</fullName>
    </submittedName>
</protein>
<dbReference type="AlphaFoldDB" id="A0A557ZY10"/>
<dbReference type="Proteomes" id="UP000320011">
    <property type="component" value="Unassembled WGS sequence"/>
</dbReference>
<evidence type="ECO:0000256" key="1">
    <source>
        <dbReference type="ARBA" id="ARBA00005254"/>
    </source>
</evidence>
<dbReference type="EMBL" id="VJWX01000755">
    <property type="protein sequence ID" value="TVT16884.1"/>
    <property type="molecule type" value="Genomic_DNA"/>
</dbReference>
<dbReference type="InterPro" id="IPR001753">
    <property type="entry name" value="Enoyl-CoA_hydra/iso"/>
</dbReference>
<dbReference type="Pfam" id="PF00378">
    <property type="entry name" value="ECH_1"/>
    <property type="match status" value="1"/>
</dbReference>
<gene>
    <name evidence="3" type="ORF">FNH05_36445</name>
</gene>
<proteinExistence type="inferred from homology"/>
<comment type="similarity">
    <text evidence="1 2">Belongs to the enoyl-CoA hydratase/isomerase family.</text>
</comment>
<evidence type="ECO:0000313" key="4">
    <source>
        <dbReference type="Proteomes" id="UP000320011"/>
    </source>
</evidence>
<dbReference type="Gene3D" id="3.90.226.10">
    <property type="entry name" value="2-enoyl-CoA Hydratase, Chain A, domain 1"/>
    <property type="match status" value="1"/>
</dbReference>
<evidence type="ECO:0000256" key="2">
    <source>
        <dbReference type="RuleBase" id="RU003707"/>
    </source>
</evidence>
<dbReference type="RefSeq" id="WP_144593381.1">
    <property type="nucleotide sequence ID" value="NZ_VJWX01000755.1"/>
</dbReference>
<dbReference type="CDD" id="cd06558">
    <property type="entry name" value="crotonase-like"/>
    <property type="match status" value="1"/>
</dbReference>
<accession>A0A557ZY10</accession>
<dbReference type="OrthoDB" id="9777711at2"/>
<dbReference type="PANTHER" id="PTHR43459:SF1">
    <property type="entry name" value="EG:BACN32G11.4 PROTEIN"/>
    <property type="match status" value="1"/>
</dbReference>
<dbReference type="InterPro" id="IPR018376">
    <property type="entry name" value="Enoyl-CoA_hyd/isom_CS"/>
</dbReference>
<dbReference type="Gene3D" id="1.10.12.10">
    <property type="entry name" value="Lyase 2-enoyl-coa Hydratase, Chain A, domain 2"/>
    <property type="match status" value="1"/>
</dbReference>
<dbReference type="GO" id="GO:0003824">
    <property type="term" value="F:catalytic activity"/>
    <property type="evidence" value="ECO:0007669"/>
    <property type="project" value="InterPro"/>
</dbReference>
<dbReference type="InterPro" id="IPR029045">
    <property type="entry name" value="ClpP/crotonase-like_dom_sf"/>
</dbReference>
<comment type="caution">
    <text evidence="3">The sequence shown here is derived from an EMBL/GenBank/DDBJ whole genome shotgun (WGS) entry which is preliminary data.</text>
</comment>
<reference evidence="3 4" key="1">
    <citation type="submission" date="2019-07" db="EMBL/GenBank/DDBJ databases">
        <authorList>
            <person name="Duangmal K."/>
            <person name="Teo W.F.A."/>
        </authorList>
    </citation>
    <scope>NUCLEOTIDE SEQUENCE [LARGE SCALE GENOMIC DNA]</scope>
    <source>
        <strain evidence="3 4">TBRC 6029</strain>
    </source>
</reference>